<comment type="caution">
    <text evidence="1">The sequence shown here is derived from an EMBL/GenBank/DDBJ whole genome shotgun (WGS) entry which is preliminary data.</text>
</comment>
<sequence length="333" mass="38183">MQIFGYVCAHVEFSLLKASYPAVDASQVYQRWRAIVLDSPSLWCPGICIAVADIPYEWEWYFSGNQDLPRMQKKTEQMQTALRTYVQRSGSASLDVCIVRDKFCGERQATAICKCIAEHFRRWRSLQMTTVIATHLGQFFDNLHKIRRRRKNKNEPPEPAKTPHLLESLTIDYHHPNGYNKAHILHIADVPQLRKVSVPCLLCLPWDQLTDVHISDWIDLRSCMTELIAPCHLRLQALRVSIEWADGNLGVPCVLPELGRLHINAGYVEVAARCFSRITTPALTHLAIRGATSEMQNPERQDAHFIARNEEDADSFLYEGPYWTKIQDFACHA</sequence>
<proteinExistence type="predicted"/>
<dbReference type="Proteomes" id="UP000320762">
    <property type="component" value="Unassembled WGS sequence"/>
</dbReference>
<gene>
    <name evidence="1" type="ORF">BD626DRAFT_574080</name>
</gene>
<dbReference type="EMBL" id="VDMD01000041">
    <property type="protein sequence ID" value="TRM57934.1"/>
    <property type="molecule type" value="Genomic_DNA"/>
</dbReference>
<organism evidence="1 2">
    <name type="scientific">Schizophyllum amplum</name>
    <dbReference type="NCBI Taxonomy" id="97359"/>
    <lineage>
        <taxon>Eukaryota</taxon>
        <taxon>Fungi</taxon>
        <taxon>Dikarya</taxon>
        <taxon>Basidiomycota</taxon>
        <taxon>Agaricomycotina</taxon>
        <taxon>Agaricomycetes</taxon>
        <taxon>Agaricomycetidae</taxon>
        <taxon>Agaricales</taxon>
        <taxon>Schizophyllaceae</taxon>
        <taxon>Schizophyllum</taxon>
    </lineage>
</organism>
<keyword evidence="2" id="KW-1185">Reference proteome</keyword>
<name>A0A550BZH8_9AGAR</name>
<accession>A0A550BZH8</accession>
<evidence type="ECO:0008006" key="3">
    <source>
        <dbReference type="Google" id="ProtNLM"/>
    </source>
</evidence>
<reference evidence="1 2" key="1">
    <citation type="journal article" date="2019" name="New Phytol.">
        <title>Comparative genomics reveals unique wood-decay strategies and fruiting body development in the Schizophyllaceae.</title>
        <authorList>
            <person name="Almasi E."/>
            <person name="Sahu N."/>
            <person name="Krizsan K."/>
            <person name="Balint B."/>
            <person name="Kovacs G.M."/>
            <person name="Kiss B."/>
            <person name="Cseklye J."/>
            <person name="Drula E."/>
            <person name="Henrissat B."/>
            <person name="Nagy I."/>
            <person name="Chovatia M."/>
            <person name="Adam C."/>
            <person name="LaButti K."/>
            <person name="Lipzen A."/>
            <person name="Riley R."/>
            <person name="Grigoriev I.V."/>
            <person name="Nagy L.G."/>
        </authorList>
    </citation>
    <scope>NUCLEOTIDE SEQUENCE [LARGE SCALE GENOMIC DNA]</scope>
    <source>
        <strain evidence="1 2">NL-1724</strain>
    </source>
</reference>
<dbReference type="AlphaFoldDB" id="A0A550BZH8"/>
<evidence type="ECO:0000313" key="2">
    <source>
        <dbReference type="Proteomes" id="UP000320762"/>
    </source>
</evidence>
<protein>
    <recommendedName>
        <fullName evidence="3">F-box domain-containing protein</fullName>
    </recommendedName>
</protein>
<dbReference type="OrthoDB" id="2864680at2759"/>
<evidence type="ECO:0000313" key="1">
    <source>
        <dbReference type="EMBL" id="TRM57934.1"/>
    </source>
</evidence>